<organism evidence="2">
    <name type="scientific">Anguilla anguilla</name>
    <name type="common">European freshwater eel</name>
    <name type="synonym">Muraena anguilla</name>
    <dbReference type="NCBI Taxonomy" id="7936"/>
    <lineage>
        <taxon>Eukaryota</taxon>
        <taxon>Metazoa</taxon>
        <taxon>Chordata</taxon>
        <taxon>Craniata</taxon>
        <taxon>Vertebrata</taxon>
        <taxon>Euteleostomi</taxon>
        <taxon>Actinopterygii</taxon>
        <taxon>Neopterygii</taxon>
        <taxon>Teleostei</taxon>
        <taxon>Anguilliformes</taxon>
        <taxon>Anguillidae</taxon>
        <taxon>Anguilla</taxon>
    </lineage>
</organism>
<dbReference type="AlphaFoldDB" id="A0A0E9SSV8"/>
<name>A0A0E9SSV8_ANGAN</name>
<feature type="chain" id="PRO_5002432629" evidence="1">
    <location>
        <begin position="22"/>
        <end position="79"/>
    </location>
</feature>
<reference evidence="2" key="1">
    <citation type="submission" date="2014-11" db="EMBL/GenBank/DDBJ databases">
        <authorList>
            <person name="Amaro Gonzalez C."/>
        </authorList>
    </citation>
    <scope>NUCLEOTIDE SEQUENCE</scope>
</reference>
<dbReference type="EMBL" id="GBXM01064133">
    <property type="protein sequence ID" value="JAH44444.1"/>
    <property type="molecule type" value="Transcribed_RNA"/>
</dbReference>
<keyword evidence="1" id="KW-0732">Signal</keyword>
<reference evidence="2" key="2">
    <citation type="journal article" date="2015" name="Fish Shellfish Immunol.">
        <title>Early steps in the European eel (Anguilla anguilla)-Vibrio vulnificus interaction in the gills: Role of the RtxA13 toxin.</title>
        <authorList>
            <person name="Callol A."/>
            <person name="Pajuelo D."/>
            <person name="Ebbesson L."/>
            <person name="Teles M."/>
            <person name="MacKenzie S."/>
            <person name="Amaro C."/>
        </authorList>
    </citation>
    <scope>NUCLEOTIDE SEQUENCE</scope>
</reference>
<evidence type="ECO:0000256" key="1">
    <source>
        <dbReference type="SAM" id="SignalP"/>
    </source>
</evidence>
<evidence type="ECO:0000313" key="2">
    <source>
        <dbReference type="EMBL" id="JAH44444.1"/>
    </source>
</evidence>
<accession>A0A0E9SSV8</accession>
<sequence length="79" mass="8584">MCLGMFLGYGALFCVWRGGRGYRAYGLGSDSIKVFAASLLQWQMLGSLGTAIQKDKPTGLVQKLESTLELELLFFSGVS</sequence>
<feature type="signal peptide" evidence="1">
    <location>
        <begin position="1"/>
        <end position="21"/>
    </location>
</feature>
<protein>
    <submittedName>
        <fullName evidence="2">Uncharacterized protein</fullName>
    </submittedName>
</protein>
<proteinExistence type="predicted"/>